<feature type="active site" description="Proton donor/acceptor" evidence="7">
    <location>
        <position position="70"/>
    </location>
</feature>
<dbReference type="Pfam" id="PF01177">
    <property type="entry name" value="Asp_Glu_race"/>
    <property type="match status" value="1"/>
</dbReference>
<dbReference type="InterPro" id="IPR001920">
    <property type="entry name" value="Asp/Glu_race"/>
</dbReference>
<dbReference type="GO" id="GO:0008881">
    <property type="term" value="F:glutamate racemase activity"/>
    <property type="evidence" value="ECO:0007669"/>
    <property type="project" value="UniProtKB-EC"/>
</dbReference>
<feature type="binding site" evidence="7">
    <location>
        <begin position="39"/>
        <end position="40"/>
    </location>
    <ligand>
        <name>substrate</name>
    </ligand>
</feature>
<feature type="binding site" evidence="7">
    <location>
        <begin position="71"/>
        <end position="72"/>
    </location>
    <ligand>
        <name>substrate</name>
    </ligand>
</feature>
<evidence type="ECO:0000256" key="2">
    <source>
        <dbReference type="ARBA" id="ARBA00013090"/>
    </source>
</evidence>
<keyword evidence="3 7" id="KW-0133">Cell shape</keyword>
<dbReference type="InterPro" id="IPR015942">
    <property type="entry name" value="Asp/Glu/hydantoin_racemase"/>
</dbReference>
<comment type="similarity">
    <text evidence="7">Belongs to the aspartate/glutamate racemases family.</text>
</comment>
<comment type="caution">
    <text evidence="8">The sequence shown here is derived from an EMBL/GenBank/DDBJ whole genome shotgun (WGS) entry which is preliminary data.</text>
</comment>
<dbReference type="HAMAP" id="MF_00258">
    <property type="entry name" value="Glu_racemase"/>
    <property type="match status" value="1"/>
</dbReference>
<evidence type="ECO:0000256" key="7">
    <source>
        <dbReference type="HAMAP-Rule" id="MF_00258"/>
    </source>
</evidence>
<evidence type="ECO:0000256" key="5">
    <source>
        <dbReference type="ARBA" id="ARBA00023235"/>
    </source>
</evidence>
<evidence type="ECO:0000256" key="1">
    <source>
        <dbReference type="ARBA" id="ARBA00001602"/>
    </source>
</evidence>
<keyword evidence="9" id="KW-1185">Reference proteome</keyword>
<accession>A0ABU7VPC5</accession>
<evidence type="ECO:0000313" key="8">
    <source>
        <dbReference type="EMBL" id="MEF2965340.1"/>
    </source>
</evidence>
<feature type="binding site" evidence="7">
    <location>
        <begin position="183"/>
        <end position="184"/>
    </location>
    <ligand>
        <name>substrate</name>
    </ligand>
</feature>
<sequence length="265" mass="29396">MRIAFFDSGLGGLTVLSAAMKKLPKEDFLFYADTLHVPYGSKPGEAVKQYIHESVKTIMREEVKAIVVACNTATSLAIAELRSMYDIPVIGMEPAVKPAVEQNRATGKRVLVFATPLTLKEAKYIDLVKRVDDMNIVDSIPLPELVQYCEALNFDKGVIADYLAGKLDGVDLNQYGTVVLGCTHYPFYGKLLADILPPHIQIIDGRTGTVNRLVQVLKARHLLSAEGQEDLKFLCSSNSVQYIEKMKEALSLLNRMEGESENDDW</sequence>
<dbReference type="EC" id="5.1.1.3" evidence="2 7"/>
<dbReference type="PANTHER" id="PTHR21198:SF3">
    <property type="entry name" value="GLUTAMATE RACEMASE"/>
    <property type="match status" value="1"/>
</dbReference>
<evidence type="ECO:0000256" key="3">
    <source>
        <dbReference type="ARBA" id="ARBA00022960"/>
    </source>
</evidence>
<reference evidence="8 9" key="1">
    <citation type="submission" date="2024-02" db="EMBL/GenBank/DDBJ databases">
        <title>A nitrogen-fixing paenibacillus bacterium.</title>
        <authorList>
            <person name="Zhang W.L."/>
            <person name="Chen S.F."/>
        </authorList>
    </citation>
    <scope>NUCLEOTIDE SEQUENCE [LARGE SCALE GENOMIC DNA]</scope>
    <source>
        <strain evidence="8 9">M1</strain>
    </source>
</reference>
<feature type="active site" description="Proton donor/acceptor" evidence="7">
    <location>
        <position position="182"/>
    </location>
</feature>
<evidence type="ECO:0000256" key="6">
    <source>
        <dbReference type="ARBA" id="ARBA00023316"/>
    </source>
</evidence>
<evidence type="ECO:0000313" key="9">
    <source>
        <dbReference type="Proteomes" id="UP001306950"/>
    </source>
</evidence>
<keyword evidence="4 7" id="KW-0573">Peptidoglycan synthesis</keyword>
<comment type="catalytic activity">
    <reaction evidence="1 7">
        <text>L-glutamate = D-glutamate</text>
        <dbReference type="Rhea" id="RHEA:12813"/>
        <dbReference type="ChEBI" id="CHEBI:29985"/>
        <dbReference type="ChEBI" id="CHEBI:29986"/>
        <dbReference type="EC" id="5.1.1.3"/>
    </reaction>
</comment>
<comment type="function">
    <text evidence="7">Provides the (R)-glutamate required for cell wall biosynthesis.</text>
</comment>
<dbReference type="NCBIfam" id="TIGR00067">
    <property type="entry name" value="glut_race"/>
    <property type="match status" value="1"/>
</dbReference>
<dbReference type="PANTHER" id="PTHR21198">
    <property type="entry name" value="GLUTAMATE RACEMASE"/>
    <property type="match status" value="1"/>
</dbReference>
<gene>
    <name evidence="7 8" type="primary">murI</name>
    <name evidence="8" type="ORF">V3851_05795</name>
</gene>
<dbReference type="PROSITE" id="PS00923">
    <property type="entry name" value="ASP_GLU_RACEMASE_1"/>
    <property type="match status" value="1"/>
</dbReference>
<keyword evidence="5 7" id="KW-0413">Isomerase</keyword>
<dbReference type="InterPro" id="IPR004391">
    <property type="entry name" value="Glu_race"/>
</dbReference>
<name>A0ABU7VPC5_9BACL</name>
<protein>
    <recommendedName>
        <fullName evidence="2 7">Glutamate racemase</fullName>
        <ecNumber evidence="2 7">5.1.1.3</ecNumber>
    </recommendedName>
</protein>
<dbReference type="Gene3D" id="3.40.50.1860">
    <property type="match status" value="2"/>
</dbReference>
<evidence type="ECO:0000256" key="4">
    <source>
        <dbReference type="ARBA" id="ARBA00022984"/>
    </source>
</evidence>
<organism evidence="8 9">
    <name type="scientific">Paenibacillus haidiansis</name>
    <dbReference type="NCBI Taxonomy" id="1574488"/>
    <lineage>
        <taxon>Bacteria</taxon>
        <taxon>Bacillati</taxon>
        <taxon>Bacillota</taxon>
        <taxon>Bacilli</taxon>
        <taxon>Bacillales</taxon>
        <taxon>Paenibacillaceae</taxon>
        <taxon>Paenibacillus</taxon>
    </lineage>
</organism>
<dbReference type="EMBL" id="JAZHPZ010000002">
    <property type="protein sequence ID" value="MEF2965340.1"/>
    <property type="molecule type" value="Genomic_DNA"/>
</dbReference>
<feature type="binding site" evidence="7">
    <location>
        <begin position="7"/>
        <end position="8"/>
    </location>
    <ligand>
        <name>substrate</name>
    </ligand>
</feature>
<comment type="pathway">
    <text evidence="7">Cell wall biogenesis; peptidoglycan biosynthesis.</text>
</comment>
<dbReference type="RefSeq" id="WP_331845574.1">
    <property type="nucleotide sequence ID" value="NZ_JAZHPZ010000002.1"/>
</dbReference>
<dbReference type="SUPFAM" id="SSF53681">
    <property type="entry name" value="Aspartate/glutamate racemase"/>
    <property type="match status" value="2"/>
</dbReference>
<dbReference type="Proteomes" id="UP001306950">
    <property type="component" value="Unassembled WGS sequence"/>
</dbReference>
<keyword evidence="6 7" id="KW-0961">Cell wall biogenesis/degradation</keyword>
<proteinExistence type="inferred from homology"/>
<dbReference type="InterPro" id="IPR018187">
    <property type="entry name" value="Asp/Glu_racemase_AS_1"/>
</dbReference>